<evidence type="ECO:0000256" key="6">
    <source>
        <dbReference type="SAM" id="SignalP"/>
    </source>
</evidence>
<sequence>MSDRKGHIEMTDRSFYVYLMLSTALCALPAQNAMAQETEPDTPVELENEAEADRNLDTVVVRGEFIPAPQRETSQVASFLTAQDLQRQGDANAALALTRLSGLSVVGERFAYVRGLGDRYSSALLNGSPLPSPEPLRRTVPLDLFPSDVLEGAAVQKTYSAAYPGEFGGGVIDLKTLRTPRENYANVKVGVGINPESNFNDGVYYRGSDSDWSGYDDGLRDLPGPLASVISSGTRLSSLTDAEVEVVGESLVNSPLSVVQKGELGPDFNASIDGGWSGDFGSFDLGLVGVVGYDGSWSVHEAKRQVASNDTVGIDLETLETTFEATVNALGSATLGWDLNEVQATAFYVHTTSKETQVDQGSDFNAPGSTGLVYDESTGWFERELAFFQLRGLHEFGDFDFNWRGSISESSRDAPYERSLRRLVDDQGRVRYSVANNYNIRFSELTDENQSFGGDLSYTMPLGDYREAVFKAGYDYSTTDREYNFVSFRFAGGNALPLDVQLARPDYLFSPDNIGPGRFELVESTSINDSYRANLDVAAAFIEADMEILPYIQTTLGVRYEEGEESVETFDRFGNIGNGGSIENEYWLPSATFTWNFAEDLQLRLGYSETIARPQFRELAPSLYFDPVGDRSYRGNRFLVDSELTNYDARLEYYLGRNEFITLGGFFKELENPIEEVQFANATFVYETTFINSPKAELYGVEAEYRTTFDMPVFSDYSWVSDRDWMFAINYTYTESEVQAPNGSVIIDPFTGRDLDASQFNIDGTQLQGTPENILNMQFGWENNSEQFTLLLNWVDERILQRGIDSQSVSLPDIIEDPGITLDAVYNRDLMIAGQDLKLGLSLRNILDEAHEEFQESDTIGRTEYNTYDRGRSFSASLTMRF</sequence>
<evidence type="ECO:0000256" key="2">
    <source>
        <dbReference type="ARBA" id="ARBA00022729"/>
    </source>
</evidence>
<evidence type="ECO:0000313" key="9">
    <source>
        <dbReference type="EMBL" id="GGB67812.1"/>
    </source>
</evidence>
<proteinExistence type="inferred from homology"/>
<keyword evidence="3 5" id="KW-0472">Membrane</keyword>
<evidence type="ECO:0000259" key="7">
    <source>
        <dbReference type="Pfam" id="PF00593"/>
    </source>
</evidence>
<keyword evidence="10" id="KW-1185">Reference proteome</keyword>
<dbReference type="PROSITE" id="PS00430">
    <property type="entry name" value="TONB_DEPENDENT_REC_1"/>
    <property type="match status" value="1"/>
</dbReference>
<evidence type="ECO:0000256" key="3">
    <source>
        <dbReference type="ARBA" id="ARBA00023136"/>
    </source>
</evidence>
<name>A0ABQ1JFU3_9PROT</name>
<dbReference type="Pfam" id="PF07715">
    <property type="entry name" value="Plug"/>
    <property type="match status" value="1"/>
</dbReference>
<evidence type="ECO:0000256" key="5">
    <source>
        <dbReference type="RuleBase" id="RU003357"/>
    </source>
</evidence>
<evidence type="ECO:0000256" key="4">
    <source>
        <dbReference type="ARBA" id="ARBA00023237"/>
    </source>
</evidence>
<keyword evidence="5" id="KW-0798">TonB box</keyword>
<comment type="similarity">
    <text evidence="5">Belongs to the TonB-dependent receptor family.</text>
</comment>
<dbReference type="Proteomes" id="UP000628854">
    <property type="component" value="Unassembled WGS sequence"/>
</dbReference>
<protein>
    <submittedName>
        <fullName evidence="9">TonB-dependent receptor</fullName>
    </submittedName>
</protein>
<dbReference type="PANTHER" id="PTHR40980:SF5">
    <property type="entry name" value="TONB-DEPENDENT RECEPTOR"/>
    <property type="match status" value="1"/>
</dbReference>
<dbReference type="Gene3D" id="2.40.170.20">
    <property type="entry name" value="TonB-dependent receptor, beta-barrel domain"/>
    <property type="match status" value="1"/>
</dbReference>
<comment type="caution">
    <text evidence="9">The sequence shown here is derived from an EMBL/GenBank/DDBJ whole genome shotgun (WGS) entry which is preliminary data.</text>
</comment>
<keyword evidence="9" id="KW-0675">Receptor</keyword>
<dbReference type="Gene3D" id="2.170.130.10">
    <property type="entry name" value="TonB-dependent receptor, plug domain"/>
    <property type="match status" value="1"/>
</dbReference>
<reference evidence="10" key="1">
    <citation type="journal article" date="2019" name="Int. J. Syst. Evol. Microbiol.">
        <title>The Global Catalogue of Microorganisms (GCM) 10K type strain sequencing project: providing services to taxonomists for standard genome sequencing and annotation.</title>
        <authorList>
            <consortium name="The Broad Institute Genomics Platform"/>
            <consortium name="The Broad Institute Genome Sequencing Center for Infectious Disease"/>
            <person name="Wu L."/>
            <person name="Ma J."/>
        </authorList>
    </citation>
    <scope>NUCLEOTIDE SEQUENCE [LARGE SCALE GENOMIC DNA]</scope>
    <source>
        <strain evidence="10">CGMCC 1.15928</strain>
    </source>
</reference>
<feature type="signal peptide" evidence="6">
    <location>
        <begin position="1"/>
        <end position="35"/>
    </location>
</feature>
<feature type="domain" description="TonB-dependent receptor-like beta-barrel" evidence="7">
    <location>
        <begin position="396"/>
        <end position="822"/>
    </location>
</feature>
<comment type="subcellular location">
    <subcellularLocation>
        <location evidence="1 5">Cell outer membrane</location>
    </subcellularLocation>
</comment>
<dbReference type="PANTHER" id="PTHR40980">
    <property type="entry name" value="PLUG DOMAIN-CONTAINING PROTEIN"/>
    <property type="match status" value="1"/>
</dbReference>
<dbReference type="EMBL" id="BMKF01000002">
    <property type="protein sequence ID" value="GGB67812.1"/>
    <property type="molecule type" value="Genomic_DNA"/>
</dbReference>
<evidence type="ECO:0000313" key="10">
    <source>
        <dbReference type="Proteomes" id="UP000628854"/>
    </source>
</evidence>
<evidence type="ECO:0000259" key="8">
    <source>
        <dbReference type="Pfam" id="PF07715"/>
    </source>
</evidence>
<organism evidence="9 10">
    <name type="scientific">Henriciella pelagia</name>
    <dbReference type="NCBI Taxonomy" id="1977912"/>
    <lineage>
        <taxon>Bacteria</taxon>
        <taxon>Pseudomonadati</taxon>
        <taxon>Pseudomonadota</taxon>
        <taxon>Alphaproteobacteria</taxon>
        <taxon>Hyphomonadales</taxon>
        <taxon>Hyphomonadaceae</taxon>
        <taxon>Henriciella</taxon>
    </lineage>
</organism>
<dbReference type="InterPro" id="IPR036942">
    <property type="entry name" value="Beta-barrel_TonB_sf"/>
</dbReference>
<evidence type="ECO:0000256" key="1">
    <source>
        <dbReference type="ARBA" id="ARBA00004442"/>
    </source>
</evidence>
<feature type="domain" description="TonB-dependent receptor plug" evidence="8">
    <location>
        <begin position="70"/>
        <end position="171"/>
    </location>
</feature>
<accession>A0ABQ1JFU3</accession>
<keyword evidence="2 6" id="KW-0732">Signal</keyword>
<dbReference type="Pfam" id="PF00593">
    <property type="entry name" value="TonB_dep_Rec_b-barrel"/>
    <property type="match status" value="1"/>
</dbReference>
<gene>
    <name evidence="9" type="primary">fecA</name>
    <name evidence="9" type="ORF">GCM10011503_15610</name>
</gene>
<dbReference type="InterPro" id="IPR010916">
    <property type="entry name" value="TonB_box_CS"/>
</dbReference>
<dbReference type="InterPro" id="IPR000531">
    <property type="entry name" value="Beta-barrel_TonB"/>
</dbReference>
<feature type="chain" id="PRO_5045438547" evidence="6">
    <location>
        <begin position="36"/>
        <end position="882"/>
    </location>
</feature>
<dbReference type="InterPro" id="IPR037066">
    <property type="entry name" value="Plug_dom_sf"/>
</dbReference>
<keyword evidence="4" id="KW-0998">Cell outer membrane</keyword>
<dbReference type="SUPFAM" id="SSF56935">
    <property type="entry name" value="Porins"/>
    <property type="match status" value="1"/>
</dbReference>
<dbReference type="InterPro" id="IPR012910">
    <property type="entry name" value="Plug_dom"/>
</dbReference>